<keyword evidence="1" id="KW-0677">Repeat</keyword>
<reference evidence="4 5" key="1">
    <citation type="journal article" date="2012" name="Science">
        <title>The Paleozoic origin of enzymatic lignin decomposition reconstructed from 31 fungal genomes.</title>
        <authorList>
            <person name="Floudas D."/>
            <person name="Binder M."/>
            <person name="Riley R."/>
            <person name="Barry K."/>
            <person name="Blanchette R.A."/>
            <person name="Henrissat B."/>
            <person name="Martinez A.T."/>
            <person name="Otillar R."/>
            <person name="Spatafora J.W."/>
            <person name="Yadav J.S."/>
            <person name="Aerts A."/>
            <person name="Benoit I."/>
            <person name="Boyd A."/>
            <person name="Carlson A."/>
            <person name="Copeland A."/>
            <person name="Coutinho P.M."/>
            <person name="de Vries R.P."/>
            <person name="Ferreira P."/>
            <person name="Findley K."/>
            <person name="Foster B."/>
            <person name="Gaskell J."/>
            <person name="Glotzer D."/>
            <person name="Gorecki P."/>
            <person name="Heitman J."/>
            <person name="Hesse C."/>
            <person name="Hori C."/>
            <person name="Igarashi K."/>
            <person name="Jurgens J.A."/>
            <person name="Kallen N."/>
            <person name="Kersten P."/>
            <person name="Kohler A."/>
            <person name="Kuees U."/>
            <person name="Kumar T.K.A."/>
            <person name="Kuo A."/>
            <person name="LaButti K."/>
            <person name="Larrondo L.F."/>
            <person name="Lindquist E."/>
            <person name="Ling A."/>
            <person name="Lombard V."/>
            <person name="Lucas S."/>
            <person name="Lundell T."/>
            <person name="Martin R."/>
            <person name="McLaughlin D.J."/>
            <person name="Morgenstern I."/>
            <person name="Morin E."/>
            <person name="Murat C."/>
            <person name="Nagy L.G."/>
            <person name="Nolan M."/>
            <person name="Ohm R.A."/>
            <person name="Patyshakuliyeva A."/>
            <person name="Rokas A."/>
            <person name="Ruiz-Duenas F.J."/>
            <person name="Sabat G."/>
            <person name="Salamov A."/>
            <person name="Samejima M."/>
            <person name="Schmutz J."/>
            <person name="Slot J.C."/>
            <person name="St John F."/>
            <person name="Stenlid J."/>
            <person name="Sun H."/>
            <person name="Sun S."/>
            <person name="Syed K."/>
            <person name="Tsang A."/>
            <person name="Wiebenga A."/>
            <person name="Young D."/>
            <person name="Pisabarro A."/>
            <person name="Eastwood D.C."/>
            <person name="Martin F."/>
            <person name="Cullen D."/>
            <person name="Grigoriev I.V."/>
            <person name="Hibbett D.S."/>
        </authorList>
    </citation>
    <scope>NUCLEOTIDE SEQUENCE</scope>
    <source>
        <strain evidence="5">FP-58527</strain>
    </source>
</reference>
<dbReference type="InterPro" id="IPR047150">
    <property type="entry name" value="SGT"/>
</dbReference>
<evidence type="ECO:0000313" key="5">
    <source>
        <dbReference type="Proteomes" id="UP000015241"/>
    </source>
</evidence>
<dbReference type="PANTHER" id="PTHR45831:SF5">
    <property type="entry name" value="STI1 DOMAIN-CONTAINING PROTEIN"/>
    <property type="match status" value="1"/>
</dbReference>
<dbReference type="SUPFAM" id="SSF48452">
    <property type="entry name" value="TPR-like"/>
    <property type="match status" value="1"/>
</dbReference>
<evidence type="ECO:0008006" key="6">
    <source>
        <dbReference type="Google" id="ProtNLM"/>
    </source>
</evidence>
<gene>
    <name evidence="4" type="ORF">FOMPIDRAFT_88710</name>
</gene>
<dbReference type="EMBL" id="KE504256">
    <property type="protein sequence ID" value="EPS93799.1"/>
    <property type="molecule type" value="Genomic_DNA"/>
</dbReference>
<dbReference type="PROSITE" id="PS50005">
    <property type="entry name" value="TPR"/>
    <property type="match status" value="1"/>
</dbReference>
<evidence type="ECO:0000256" key="3">
    <source>
        <dbReference type="PROSITE-ProRule" id="PRU00339"/>
    </source>
</evidence>
<evidence type="ECO:0000313" key="4">
    <source>
        <dbReference type="EMBL" id="EPS93799.1"/>
    </source>
</evidence>
<proteinExistence type="predicted"/>
<dbReference type="PANTHER" id="PTHR45831">
    <property type="entry name" value="LD24721P"/>
    <property type="match status" value="1"/>
</dbReference>
<name>S8F4C1_FOMSC</name>
<dbReference type="SMART" id="SM00028">
    <property type="entry name" value="TPR"/>
    <property type="match status" value="2"/>
</dbReference>
<protein>
    <recommendedName>
        <fullName evidence="6">TPR-like protein</fullName>
    </recommendedName>
</protein>
<evidence type="ECO:0000256" key="2">
    <source>
        <dbReference type="ARBA" id="ARBA00022803"/>
    </source>
</evidence>
<dbReference type="OrthoDB" id="2423701at2759"/>
<dbReference type="STRING" id="743788.S8F4C1"/>
<evidence type="ECO:0000256" key="1">
    <source>
        <dbReference type="ARBA" id="ARBA00022737"/>
    </source>
</evidence>
<feature type="repeat" description="TPR" evidence="3">
    <location>
        <begin position="62"/>
        <end position="95"/>
    </location>
</feature>
<dbReference type="InterPro" id="IPR019734">
    <property type="entry name" value="TPR_rpt"/>
</dbReference>
<dbReference type="HOGENOM" id="CLU_037233_0_0_1"/>
<dbReference type="eggNOG" id="KOG0553">
    <property type="taxonomic scope" value="Eukaryota"/>
</dbReference>
<dbReference type="InParanoid" id="S8F4C1"/>
<dbReference type="GO" id="GO:0016020">
    <property type="term" value="C:membrane"/>
    <property type="evidence" value="ECO:0007669"/>
    <property type="project" value="TreeGrafter"/>
</dbReference>
<dbReference type="GO" id="GO:0006620">
    <property type="term" value="P:post-translational protein targeting to endoplasmic reticulum membrane"/>
    <property type="evidence" value="ECO:0007669"/>
    <property type="project" value="TreeGrafter"/>
</dbReference>
<keyword evidence="5" id="KW-1185">Reference proteome</keyword>
<dbReference type="GO" id="GO:0060090">
    <property type="term" value="F:molecular adaptor activity"/>
    <property type="evidence" value="ECO:0007669"/>
    <property type="project" value="TreeGrafter"/>
</dbReference>
<organism evidence="4 5">
    <name type="scientific">Fomitopsis schrenkii</name>
    <name type="common">Brown rot fungus</name>
    <dbReference type="NCBI Taxonomy" id="2126942"/>
    <lineage>
        <taxon>Eukaryota</taxon>
        <taxon>Fungi</taxon>
        <taxon>Dikarya</taxon>
        <taxon>Basidiomycota</taxon>
        <taxon>Agaricomycotina</taxon>
        <taxon>Agaricomycetes</taxon>
        <taxon>Polyporales</taxon>
        <taxon>Fomitopsis</taxon>
    </lineage>
</organism>
<sequence length="534" mass="60784">MSDLARAQELKAEGNALFGKGKYDAASLKYGDAIRYDNRNAILFVEAKGDAQKAVDLDPTYVKGLGRLAAAYNGLDEYEESLRYWKKAVNAFPKENLTAAELRHKEQCIIELQKVHNTVAQTGNLMAFSKEMQDRMPWDRAKALEQQLEAAFPDGQESSAWTLLRAAKLWDRGMEAMRSPEPRPNPDEGQYALSILADFTNAVLTEPRIFRLDQGALQWLNTYEALQKRAVRLYRAWPEVPVETIKREALRRQRTEGWDAARAALETTVRTNIMTGYLADKVAGSDPQIAIRRYDTAVEVLKWGTHDVWQDVSTAEKGELFSEWAIIATRRLRLEALRSACGDDLVNVPEDRLVRLYEEAQSMERETPDFDTLSEVDDEPGFLSAFGLYPKARALCMIGMYHQRRGYQCAQRAESIDMIDHFVESFGHFCVGAGAYPQDDEMHPWFLHVALQMTPMGASTFALVLYLLDQLRSTAQKAAPIWGYYQATEGKDQVLATDLRLEQKIRKDLAEGKITLEDYIRPDYMQSFHESDMM</sequence>
<keyword evidence="2 3" id="KW-0802">TPR repeat</keyword>
<dbReference type="Proteomes" id="UP000015241">
    <property type="component" value="Unassembled WGS sequence"/>
</dbReference>
<dbReference type="InterPro" id="IPR011990">
    <property type="entry name" value="TPR-like_helical_dom_sf"/>
</dbReference>
<dbReference type="GO" id="GO:0072380">
    <property type="term" value="C:TRC complex"/>
    <property type="evidence" value="ECO:0007669"/>
    <property type="project" value="TreeGrafter"/>
</dbReference>
<dbReference type="AlphaFoldDB" id="S8F4C1"/>
<dbReference type="Gene3D" id="1.25.40.10">
    <property type="entry name" value="Tetratricopeptide repeat domain"/>
    <property type="match status" value="1"/>
</dbReference>
<accession>S8F4C1</accession>